<name>A0AAV5M238_9ROSI</name>
<proteinExistence type="predicted"/>
<keyword evidence="2" id="KW-1185">Reference proteome</keyword>
<comment type="caution">
    <text evidence="1">The sequence shown here is derived from an EMBL/GenBank/DDBJ whole genome shotgun (WGS) entry which is preliminary data.</text>
</comment>
<dbReference type="EMBL" id="BPVZ01000165">
    <property type="protein sequence ID" value="GKV43119.1"/>
    <property type="molecule type" value="Genomic_DNA"/>
</dbReference>
<evidence type="ECO:0000313" key="1">
    <source>
        <dbReference type="EMBL" id="GKV43119.1"/>
    </source>
</evidence>
<dbReference type="AlphaFoldDB" id="A0AAV5M238"/>
<organism evidence="1 2">
    <name type="scientific">Rubroshorea leprosula</name>
    <dbReference type="NCBI Taxonomy" id="152421"/>
    <lineage>
        <taxon>Eukaryota</taxon>
        <taxon>Viridiplantae</taxon>
        <taxon>Streptophyta</taxon>
        <taxon>Embryophyta</taxon>
        <taxon>Tracheophyta</taxon>
        <taxon>Spermatophyta</taxon>
        <taxon>Magnoliopsida</taxon>
        <taxon>eudicotyledons</taxon>
        <taxon>Gunneridae</taxon>
        <taxon>Pentapetalae</taxon>
        <taxon>rosids</taxon>
        <taxon>malvids</taxon>
        <taxon>Malvales</taxon>
        <taxon>Dipterocarpaceae</taxon>
        <taxon>Rubroshorea</taxon>
    </lineage>
</organism>
<dbReference type="Proteomes" id="UP001054252">
    <property type="component" value="Unassembled WGS sequence"/>
</dbReference>
<reference evidence="1 2" key="1">
    <citation type="journal article" date="2021" name="Commun. Biol.">
        <title>The genome of Shorea leprosula (Dipterocarpaceae) highlights the ecological relevance of drought in aseasonal tropical rainforests.</title>
        <authorList>
            <person name="Ng K.K.S."/>
            <person name="Kobayashi M.J."/>
            <person name="Fawcett J.A."/>
            <person name="Hatakeyama M."/>
            <person name="Paape T."/>
            <person name="Ng C.H."/>
            <person name="Ang C.C."/>
            <person name="Tnah L.H."/>
            <person name="Lee C.T."/>
            <person name="Nishiyama T."/>
            <person name="Sese J."/>
            <person name="O'Brien M.J."/>
            <person name="Copetti D."/>
            <person name="Mohd Noor M.I."/>
            <person name="Ong R.C."/>
            <person name="Putra M."/>
            <person name="Sireger I.Z."/>
            <person name="Indrioko S."/>
            <person name="Kosugi Y."/>
            <person name="Izuno A."/>
            <person name="Isagi Y."/>
            <person name="Lee S.L."/>
            <person name="Shimizu K.K."/>
        </authorList>
    </citation>
    <scope>NUCLEOTIDE SEQUENCE [LARGE SCALE GENOMIC DNA]</scope>
    <source>
        <strain evidence="1">214</strain>
    </source>
</reference>
<accession>A0AAV5M238</accession>
<gene>
    <name evidence="1" type="ORF">SLEP1_g50452</name>
</gene>
<protein>
    <submittedName>
        <fullName evidence="1">Uncharacterized protein</fullName>
    </submittedName>
</protein>
<evidence type="ECO:0000313" key="2">
    <source>
        <dbReference type="Proteomes" id="UP001054252"/>
    </source>
</evidence>
<sequence length="106" mass="11403">MQGQITKNHTKLPSPLLGAPEPAPCYTLLRPFLLAALCTAVPPTCCNRLRPACCTLHSAVPLPTLLRLLHSAPQSRASTLLLAIALSLPHLPKKQRILDKIGIISD</sequence>